<comment type="similarity">
    <text evidence="1">Belongs to the class I-like SAM-binding methyltransferase superfamily. EEF2KMT family.</text>
</comment>
<dbReference type="Pfam" id="PF14904">
    <property type="entry name" value="FAM86"/>
    <property type="match status" value="1"/>
</dbReference>
<organism evidence="6 7">
    <name type="scientific">Bos mutus grunniens</name>
    <name type="common">Wild yak</name>
    <name type="synonym">Bos grunniens</name>
    <dbReference type="NCBI Taxonomy" id="30521"/>
    <lineage>
        <taxon>Eukaryota</taxon>
        <taxon>Metazoa</taxon>
        <taxon>Chordata</taxon>
        <taxon>Craniata</taxon>
        <taxon>Vertebrata</taxon>
        <taxon>Euteleostomi</taxon>
        <taxon>Mammalia</taxon>
        <taxon>Eutheria</taxon>
        <taxon>Laurasiatheria</taxon>
        <taxon>Artiodactyla</taxon>
        <taxon>Ruminantia</taxon>
        <taxon>Pecora</taxon>
        <taxon>Bovidae</taxon>
        <taxon>Bovinae</taxon>
        <taxon>Bos</taxon>
    </lineage>
</organism>
<dbReference type="Proteomes" id="UP000694520">
    <property type="component" value="Chromosome 26"/>
</dbReference>
<proteinExistence type="inferred from homology"/>
<evidence type="ECO:0000259" key="5">
    <source>
        <dbReference type="Pfam" id="PF14904"/>
    </source>
</evidence>
<dbReference type="InterPro" id="IPR029426">
    <property type="entry name" value="FAM86_N"/>
</dbReference>
<reference evidence="6" key="1">
    <citation type="submission" date="2019-05" db="EMBL/GenBank/DDBJ databases">
        <authorList>
            <person name="Zhang S."/>
            <person name="Liu J."/>
        </authorList>
    </citation>
    <scope>NUCLEOTIDE SEQUENCE [LARGE SCALE GENOMIC DNA]</scope>
</reference>
<keyword evidence="3" id="KW-0808">Transferase</keyword>
<sequence length="165" mass="18727">MAQEQRADAARLLRGFERRFLAARALRSFPWQSLEEKLRDSSGSELLLDILQKHEAVHTEPLDELYQALAEVLTAEDPTHCHRSYLLTCCIVLKRSSPWLGSCGNSPPAGRTSGLLMPTLPSPSATRRRASCSPRSWARLGSRGKRCLVMTRNCFPMKSTRRWRF</sequence>
<dbReference type="GeneTree" id="ENSGT00510000047003"/>
<evidence type="ECO:0000256" key="1">
    <source>
        <dbReference type="ARBA" id="ARBA00005511"/>
    </source>
</evidence>
<dbReference type="GO" id="GO:0008168">
    <property type="term" value="F:methyltransferase activity"/>
    <property type="evidence" value="ECO:0007669"/>
    <property type="project" value="UniProtKB-KW"/>
</dbReference>
<reference evidence="6" key="2">
    <citation type="submission" date="2025-08" db="UniProtKB">
        <authorList>
            <consortium name="Ensembl"/>
        </authorList>
    </citation>
    <scope>IDENTIFICATION</scope>
</reference>
<evidence type="ECO:0000256" key="4">
    <source>
        <dbReference type="ARBA" id="ARBA00022691"/>
    </source>
</evidence>
<keyword evidence="2" id="KW-0489">Methyltransferase</keyword>
<dbReference type="AlphaFoldDB" id="A0A8B9X8K5"/>
<evidence type="ECO:0000313" key="7">
    <source>
        <dbReference type="Proteomes" id="UP000694520"/>
    </source>
</evidence>
<dbReference type="GO" id="GO:0032259">
    <property type="term" value="P:methylation"/>
    <property type="evidence" value="ECO:0007669"/>
    <property type="project" value="UniProtKB-KW"/>
</dbReference>
<protein>
    <recommendedName>
        <fullName evidence="5">FAM86 N-terminal domain-containing protein</fullName>
    </recommendedName>
</protein>
<dbReference type="Ensembl" id="ENSBGRT00000021641.1">
    <property type="protein sequence ID" value="ENSBGRP00000018679.1"/>
    <property type="gene ID" value="ENSBGRG00000010556.1"/>
</dbReference>
<evidence type="ECO:0000256" key="3">
    <source>
        <dbReference type="ARBA" id="ARBA00022679"/>
    </source>
</evidence>
<reference evidence="6" key="3">
    <citation type="submission" date="2025-09" db="UniProtKB">
        <authorList>
            <consortium name="Ensembl"/>
        </authorList>
    </citation>
    <scope>IDENTIFICATION</scope>
</reference>
<keyword evidence="7" id="KW-1185">Reference proteome</keyword>
<name>A0A8B9X8K5_BOSMU</name>
<keyword evidence="4" id="KW-0949">S-adenosyl-L-methionine</keyword>
<feature type="domain" description="FAM86 N-terminal" evidence="5">
    <location>
        <begin position="11"/>
        <end position="53"/>
    </location>
</feature>
<evidence type="ECO:0000313" key="6">
    <source>
        <dbReference type="Ensembl" id="ENSBGRP00000018679.1"/>
    </source>
</evidence>
<evidence type="ECO:0000256" key="2">
    <source>
        <dbReference type="ARBA" id="ARBA00022603"/>
    </source>
</evidence>
<accession>A0A8B9X8K5</accession>